<dbReference type="CDD" id="cd03467">
    <property type="entry name" value="Rieske"/>
    <property type="match status" value="1"/>
</dbReference>
<evidence type="ECO:0000256" key="3">
    <source>
        <dbReference type="ARBA" id="ARBA00023004"/>
    </source>
</evidence>
<evidence type="ECO:0000313" key="7">
    <source>
        <dbReference type="Proteomes" id="UP000565521"/>
    </source>
</evidence>
<dbReference type="InterPro" id="IPR036922">
    <property type="entry name" value="Rieske_2Fe-2S_sf"/>
</dbReference>
<dbReference type="GO" id="GO:0046872">
    <property type="term" value="F:metal ion binding"/>
    <property type="evidence" value="ECO:0007669"/>
    <property type="project" value="UniProtKB-KW"/>
</dbReference>
<comment type="caution">
    <text evidence="6">The sequence shown here is derived from an EMBL/GenBank/DDBJ whole genome shotgun (WGS) entry which is preliminary data.</text>
</comment>
<dbReference type="AlphaFoldDB" id="A0A7Y7PSN3"/>
<dbReference type="Pfam" id="PF00355">
    <property type="entry name" value="Rieske"/>
    <property type="match status" value="1"/>
</dbReference>
<protein>
    <submittedName>
        <fullName evidence="6">Rieske (2Fe-2S) protein</fullName>
    </submittedName>
</protein>
<dbReference type="EMBL" id="JABKAU010000058">
    <property type="protein sequence ID" value="NVO33303.1"/>
    <property type="molecule type" value="Genomic_DNA"/>
</dbReference>
<dbReference type="Proteomes" id="UP000565521">
    <property type="component" value="Unassembled WGS sequence"/>
</dbReference>
<sequence>MNRKDFIQLCVLGTAAVATGTLHSCGKDDGVSPGGGTTPPPTSGSIDFTLDLTAPANAQLAAGTGFVYGAGNQVLVAKTSAGAYVALQASCTHEGVTLSFNSNTNQVQCPRHGGTYSSTGTVLAGPPPASLKQYTVAQTGNSLRITG</sequence>
<gene>
    <name evidence="6" type="ORF">HW554_19010</name>
</gene>
<organism evidence="6 7">
    <name type="scientific">Hymenobacter lapidiphilus</name>
    <dbReference type="NCBI Taxonomy" id="2608003"/>
    <lineage>
        <taxon>Bacteria</taxon>
        <taxon>Pseudomonadati</taxon>
        <taxon>Bacteroidota</taxon>
        <taxon>Cytophagia</taxon>
        <taxon>Cytophagales</taxon>
        <taxon>Hymenobacteraceae</taxon>
        <taxon>Hymenobacter</taxon>
    </lineage>
</organism>
<dbReference type="GO" id="GO:0051537">
    <property type="term" value="F:2 iron, 2 sulfur cluster binding"/>
    <property type="evidence" value="ECO:0007669"/>
    <property type="project" value="UniProtKB-KW"/>
</dbReference>
<keyword evidence="3" id="KW-0408">Iron</keyword>
<accession>A0A7Y7PSN3</accession>
<dbReference type="RefSeq" id="WP_176910112.1">
    <property type="nucleotide sequence ID" value="NZ_JABKAU010000058.1"/>
</dbReference>
<evidence type="ECO:0000256" key="1">
    <source>
        <dbReference type="ARBA" id="ARBA00022714"/>
    </source>
</evidence>
<evidence type="ECO:0000256" key="4">
    <source>
        <dbReference type="ARBA" id="ARBA00023014"/>
    </source>
</evidence>
<keyword evidence="2" id="KW-0479">Metal-binding</keyword>
<dbReference type="SUPFAM" id="SSF50022">
    <property type="entry name" value="ISP domain"/>
    <property type="match status" value="1"/>
</dbReference>
<keyword evidence="4" id="KW-0411">Iron-sulfur</keyword>
<evidence type="ECO:0000313" key="6">
    <source>
        <dbReference type="EMBL" id="NVO33303.1"/>
    </source>
</evidence>
<keyword evidence="1" id="KW-0001">2Fe-2S</keyword>
<dbReference type="Gene3D" id="2.102.10.10">
    <property type="entry name" value="Rieske [2Fe-2S] iron-sulphur domain"/>
    <property type="match status" value="1"/>
</dbReference>
<dbReference type="InterPro" id="IPR017941">
    <property type="entry name" value="Rieske_2Fe-2S"/>
</dbReference>
<reference evidence="6 7" key="1">
    <citation type="submission" date="2020-05" db="EMBL/GenBank/DDBJ databases">
        <title>Hymenobacter terrestris sp. nov. and Hymenobacter lapidiphilus sp. nov., isolated from regoliths in Antarctica.</title>
        <authorList>
            <person name="Sedlacek I."/>
            <person name="Pantucek R."/>
            <person name="Zeman M."/>
            <person name="Holochova P."/>
            <person name="Kralova S."/>
            <person name="Stankova E."/>
            <person name="Sedo O."/>
            <person name="Micenkova L."/>
            <person name="Svec P."/>
            <person name="Gupta V."/>
            <person name="Sood U."/>
            <person name="Korpole U.S."/>
            <person name="Lal R."/>
        </authorList>
    </citation>
    <scope>NUCLEOTIDE SEQUENCE [LARGE SCALE GENOMIC DNA]</scope>
    <source>
        <strain evidence="6 7">P5342</strain>
    </source>
</reference>
<name>A0A7Y7PSN3_9BACT</name>
<proteinExistence type="predicted"/>
<keyword evidence="7" id="KW-1185">Reference proteome</keyword>
<feature type="domain" description="Rieske" evidence="5">
    <location>
        <begin position="52"/>
        <end position="145"/>
    </location>
</feature>
<dbReference type="PROSITE" id="PS51296">
    <property type="entry name" value="RIESKE"/>
    <property type="match status" value="1"/>
</dbReference>
<evidence type="ECO:0000256" key="2">
    <source>
        <dbReference type="ARBA" id="ARBA00022723"/>
    </source>
</evidence>
<evidence type="ECO:0000259" key="5">
    <source>
        <dbReference type="PROSITE" id="PS51296"/>
    </source>
</evidence>